<dbReference type="Pfam" id="PF06429">
    <property type="entry name" value="Flg_bbr_C"/>
    <property type="match status" value="1"/>
</dbReference>
<dbReference type="PANTHER" id="PTHR30435:SF1">
    <property type="entry name" value="FLAGELLAR HOOK PROTEIN FLGE"/>
    <property type="match status" value="1"/>
</dbReference>
<dbReference type="GO" id="GO:0009424">
    <property type="term" value="C:bacterial-type flagellum hook"/>
    <property type="evidence" value="ECO:0007669"/>
    <property type="project" value="TreeGrafter"/>
</dbReference>
<dbReference type="InterPro" id="IPR020013">
    <property type="entry name" value="Flagellar_FlgE/F/G"/>
</dbReference>
<keyword evidence="9" id="KW-0969">Cilium</keyword>
<name>A0A5C6S0H5_9RHOB</name>
<protein>
    <recommendedName>
        <fullName evidence="3 5">Flagellar hook protein FlgE</fullName>
    </recommendedName>
</protein>
<dbReference type="InterPro" id="IPR010930">
    <property type="entry name" value="Flg_bb/hook_C_dom"/>
</dbReference>
<comment type="function">
    <text evidence="5">A flexible structure which links the flagellar filament to the drive apparatus in the basal body.</text>
</comment>
<dbReference type="EMBL" id="VOPL01000006">
    <property type="protein sequence ID" value="TXB67765.1"/>
    <property type="molecule type" value="Genomic_DNA"/>
</dbReference>
<proteinExistence type="inferred from homology"/>
<dbReference type="OrthoDB" id="8372879at2"/>
<feature type="domain" description="Flagellar hook protein FlgE D2" evidence="8">
    <location>
        <begin position="195"/>
        <end position="332"/>
    </location>
</feature>
<evidence type="ECO:0000259" key="6">
    <source>
        <dbReference type="Pfam" id="PF00460"/>
    </source>
</evidence>
<dbReference type="InterPro" id="IPR011491">
    <property type="entry name" value="FlgE_D2"/>
</dbReference>
<comment type="similarity">
    <text evidence="2 5">Belongs to the flagella basal body rod proteins family.</text>
</comment>
<evidence type="ECO:0000313" key="9">
    <source>
        <dbReference type="EMBL" id="TXB67765.1"/>
    </source>
</evidence>
<keyword evidence="9" id="KW-0966">Cell projection</keyword>
<evidence type="ECO:0000256" key="1">
    <source>
        <dbReference type="ARBA" id="ARBA00004117"/>
    </source>
</evidence>
<keyword evidence="4 5" id="KW-0975">Bacterial flagellum</keyword>
<feature type="domain" description="Flagellar basal body rod protein N-terminal" evidence="6">
    <location>
        <begin position="7"/>
        <end position="37"/>
    </location>
</feature>
<sequence length="453" mass="47162">MSISSSLNAGVAGLAANATRLATISDNISNSGTYGYKRVIADFEGMVINQARGAGTYAAGGVRASTVRLIDQRGTLVSTSNPTDLAISGRGMLPVIPSVSLDSQFGDKPMMMTTTGSFRTDADGVLRTESGLVLLGWPANADGTIPLMPRDTMGGLEPVVINANQTAGDPTTKMALGINLPATGTEAGAATDPLTSKVEYFGNLGTSEALSISFTPETSHTTGTSNTWTMHLRDSATEDDPLTANDESVIATLTLIFANDQTKGGTLAQVLDAGGNPHPDYDPATGTLGLTVGTTSTYPGDPMTITIGKLGDPNGLTQLGDNFAPTNISKDGSPVGNLTAVEVDENGYIRATYDTGFIRTIYQIPLVDVPNPNGLISLNNQTYQVSPNSGSFFLWDAGDGPTGAVVGYAREGSTTDVAAELTDLIQTQRAYSSNAKVIQTVDEMLQETTNIKR</sequence>
<keyword evidence="9" id="KW-0282">Flagellum</keyword>
<dbReference type="SUPFAM" id="SSF117143">
    <property type="entry name" value="Flagellar hook protein flgE"/>
    <property type="match status" value="1"/>
</dbReference>
<dbReference type="GO" id="GO:0071978">
    <property type="term" value="P:bacterial-type flagellum-dependent swarming motility"/>
    <property type="evidence" value="ECO:0007669"/>
    <property type="project" value="TreeGrafter"/>
</dbReference>
<dbReference type="PANTHER" id="PTHR30435">
    <property type="entry name" value="FLAGELLAR PROTEIN"/>
    <property type="match status" value="1"/>
</dbReference>
<evidence type="ECO:0000259" key="7">
    <source>
        <dbReference type="Pfam" id="PF06429"/>
    </source>
</evidence>
<dbReference type="Proteomes" id="UP000321562">
    <property type="component" value="Unassembled WGS sequence"/>
</dbReference>
<evidence type="ECO:0000256" key="3">
    <source>
        <dbReference type="ARBA" id="ARBA00019015"/>
    </source>
</evidence>
<comment type="caution">
    <text evidence="9">The sequence shown here is derived from an EMBL/GenBank/DDBJ whole genome shotgun (WGS) entry which is preliminary data.</text>
</comment>
<dbReference type="RefSeq" id="WP_147099753.1">
    <property type="nucleotide sequence ID" value="NZ_JBHUFH010000001.1"/>
</dbReference>
<evidence type="ECO:0000259" key="8">
    <source>
        <dbReference type="Pfam" id="PF07559"/>
    </source>
</evidence>
<dbReference type="GO" id="GO:0005829">
    <property type="term" value="C:cytosol"/>
    <property type="evidence" value="ECO:0007669"/>
    <property type="project" value="TreeGrafter"/>
</dbReference>
<evidence type="ECO:0000256" key="4">
    <source>
        <dbReference type="ARBA" id="ARBA00023143"/>
    </source>
</evidence>
<dbReference type="InterPro" id="IPR001444">
    <property type="entry name" value="Flag_bb_rod_N"/>
</dbReference>
<gene>
    <name evidence="9" type="ORF">FQV27_14280</name>
</gene>
<feature type="domain" description="Flagellar basal-body/hook protein C-terminal" evidence="7">
    <location>
        <begin position="411"/>
        <end position="451"/>
    </location>
</feature>
<keyword evidence="10" id="KW-1185">Reference proteome</keyword>
<reference evidence="9 10" key="1">
    <citation type="submission" date="2019-08" db="EMBL/GenBank/DDBJ databases">
        <authorList>
            <person name="Ye J."/>
        </authorList>
    </citation>
    <scope>NUCLEOTIDE SEQUENCE [LARGE SCALE GENOMIC DNA]</scope>
    <source>
        <strain evidence="9 10">TK008</strain>
    </source>
</reference>
<comment type="subcellular location">
    <subcellularLocation>
        <location evidence="1 5">Bacterial flagellum basal body</location>
    </subcellularLocation>
</comment>
<evidence type="ECO:0000313" key="10">
    <source>
        <dbReference type="Proteomes" id="UP000321562"/>
    </source>
</evidence>
<dbReference type="InterPro" id="IPR037925">
    <property type="entry name" value="FlgE/F/G-like"/>
</dbReference>
<dbReference type="GO" id="GO:0009425">
    <property type="term" value="C:bacterial-type flagellum basal body"/>
    <property type="evidence" value="ECO:0007669"/>
    <property type="project" value="UniProtKB-SubCell"/>
</dbReference>
<dbReference type="Pfam" id="PF07559">
    <property type="entry name" value="FlgE_D2"/>
    <property type="match status" value="1"/>
</dbReference>
<evidence type="ECO:0000256" key="5">
    <source>
        <dbReference type="RuleBase" id="RU362116"/>
    </source>
</evidence>
<organism evidence="9 10">
    <name type="scientific">Paracoccus aurantiacus</name>
    <dbReference type="NCBI Taxonomy" id="2599412"/>
    <lineage>
        <taxon>Bacteria</taxon>
        <taxon>Pseudomonadati</taxon>
        <taxon>Pseudomonadota</taxon>
        <taxon>Alphaproteobacteria</taxon>
        <taxon>Rhodobacterales</taxon>
        <taxon>Paracoccaceae</taxon>
        <taxon>Paracoccus</taxon>
    </lineage>
</organism>
<accession>A0A5C6S0H5</accession>
<dbReference type="Pfam" id="PF00460">
    <property type="entry name" value="Flg_bb_rod"/>
    <property type="match status" value="1"/>
</dbReference>
<evidence type="ECO:0000256" key="2">
    <source>
        <dbReference type="ARBA" id="ARBA00009677"/>
    </source>
</evidence>
<dbReference type="NCBIfam" id="TIGR03506">
    <property type="entry name" value="FlgEFG_subfam"/>
    <property type="match status" value="1"/>
</dbReference>
<dbReference type="AlphaFoldDB" id="A0A5C6S0H5"/>